<comment type="caution">
    <text evidence="2">The sequence shown here is derived from an EMBL/GenBank/DDBJ whole genome shotgun (WGS) entry which is preliminary data.</text>
</comment>
<reference evidence="2 3" key="1">
    <citation type="submission" date="2020-08" db="EMBL/GenBank/DDBJ databases">
        <title>Sequencing the genomes of 1000 actinobacteria strains.</title>
        <authorList>
            <person name="Klenk H.-P."/>
        </authorList>
    </citation>
    <scope>NUCLEOTIDE SEQUENCE [LARGE SCALE GENOMIC DNA]</scope>
    <source>
        <strain evidence="2 3">DSM 45084</strain>
    </source>
</reference>
<evidence type="ECO:0000313" key="3">
    <source>
        <dbReference type="Proteomes" id="UP000542674"/>
    </source>
</evidence>
<evidence type="ECO:0000256" key="1">
    <source>
        <dbReference type="SAM" id="SignalP"/>
    </source>
</evidence>
<feature type="chain" id="PRO_5031498584" description="DUF3558 domain-containing protein" evidence="1">
    <location>
        <begin position="24"/>
        <end position="194"/>
    </location>
</feature>
<evidence type="ECO:0008006" key="4">
    <source>
        <dbReference type="Google" id="ProtNLM"/>
    </source>
</evidence>
<keyword evidence="1" id="KW-0732">Signal</keyword>
<keyword evidence="3" id="KW-1185">Reference proteome</keyword>
<dbReference type="RefSeq" id="WP_246445052.1">
    <property type="nucleotide sequence ID" value="NZ_BAABAI010000004.1"/>
</dbReference>
<accession>A0A7W7SY69</accession>
<name>A0A7W7SY69_9PSEU</name>
<dbReference type="Proteomes" id="UP000542674">
    <property type="component" value="Unassembled WGS sequence"/>
</dbReference>
<organism evidence="2 3">
    <name type="scientific">Saccharothrix violaceirubra</name>
    <dbReference type="NCBI Taxonomy" id="413306"/>
    <lineage>
        <taxon>Bacteria</taxon>
        <taxon>Bacillati</taxon>
        <taxon>Actinomycetota</taxon>
        <taxon>Actinomycetes</taxon>
        <taxon>Pseudonocardiales</taxon>
        <taxon>Pseudonocardiaceae</taxon>
        <taxon>Saccharothrix</taxon>
    </lineage>
</organism>
<dbReference type="EMBL" id="JACHJS010000001">
    <property type="protein sequence ID" value="MBB4963111.1"/>
    <property type="molecule type" value="Genomic_DNA"/>
</dbReference>
<dbReference type="InterPro" id="IPR024520">
    <property type="entry name" value="DUF3558"/>
</dbReference>
<dbReference type="PROSITE" id="PS51257">
    <property type="entry name" value="PROKAR_LIPOPROTEIN"/>
    <property type="match status" value="1"/>
</dbReference>
<dbReference type="Pfam" id="PF12079">
    <property type="entry name" value="DUF3558"/>
    <property type="match status" value="1"/>
</dbReference>
<evidence type="ECO:0000313" key="2">
    <source>
        <dbReference type="EMBL" id="MBB4963111.1"/>
    </source>
</evidence>
<feature type="signal peptide" evidence="1">
    <location>
        <begin position="1"/>
        <end position="23"/>
    </location>
</feature>
<gene>
    <name evidence="2" type="ORF">F4559_000470</name>
</gene>
<protein>
    <recommendedName>
        <fullName evidence="4">DUF3558 domain-containing protein</fullName>
    </recommendedName>
</protein>
<dbReference type="AlphaFoldDB" id="A0A7W7SY69"/>
<proteinExistence type="predicted"/>
<sequence length="194" mass="20722">MRITRMIATALPALVVLACTPSAQDRPSHLDDPLPAITTTPLVLPARPAEVRLDDVDPCGVLSQDERLRLSLDNPPTAYVEPAFGNAKACTIRSTISGNVLRLALVTEQGVDVWLDENAQVEAQVISVAGYPALTVRTPGLEHLCTVEVDVAKGQFLDVMFRDGGNTTALPQDTLCLGAERAAEAAMAALLRKR</sequence>